<dbReference type="SMART" id="SM00903">
    <property type="entry name" value="Flavin_Reduct"/>
    <property type="match status" value="1"/>
</dbReference>
<keyword evidence="2" id="KW-0285">Flavoprotein</keyword>
<dbReference type="RefSeq" id="WP_244020698.1">
    <property type="nucleotide sequence ID" value="NZ_JALHLF010000037.1"/>
</dbReference>
<gene>
    <name evidence="6" type="ORF">MTR62_10865</name>
</gene>
<dbReference type="PANTHER" id="PTHR33798:SF5">
    <property type="entry name" value="FLAVIN REDUCTASE LIKE DOMAIN-CONTAINING PROTEIN"/>
    <property type="match status" value="1"/>
</dbReference>
<reference evidence="6" key="1">
    <citation type="submission" date="2022-03" db="EMBL/GenBank/DDBJ databases">
        <title>Identification of a novel bacterium isolated from mangrove sediments.</title>
        <authorList>
            <person name="Pan X."/>
        </authorList>
    </citation>
    <scope>NUCLEOTIDE SEQUENCE</scope>
    <source>
        <strain evidence="6">B1949</strain>
    </source>
</reference>
<dbReference type="EMBL" id="JALHLF010000037">
    <property type="protein sequence ID" value="MCJ2183189.1"/>
    <property type="molecule type" value="Genomic_DNA"/>
</dbReference>
<comment type="cofactor">
    <cofactor evidence="1">
        <name>FMN</name>
        <dbReference type="ChEBI" id="CHEBI:58210"/>
    </cofactor>
</comment>
<evidence type="ECO:0000256" key="2">
    <source>
        <dbReference type="ARBA" id="ARBA00022630"/>
    </source>
</evidence>
<accession>A0ABT0BDW8</accession>
<dbReference type="Proteomes" id="UP001162881">
    <property type="component" value="Unassembled WGS sequence"/>
</dbReference>
<proteinExistence type="inferred from homology"/>
<evidence type="ECO:0000313" key="7">
    <source>
        <dbReference type="Proteomes" id="UP001162881"/>
    </source>
</evidence>
<evidence type="ECO:0000256" key="1">
    <source>
        <dbReference type="ARBA" id="ARBA00001917"/>
    </source>
</evidence>
<sequence length="213" mass="23019">MDFDFATLTPAERYKLLGSSITPRPIAWITTQSAAGLRNAAPFSFFNAMGANPPLLAIGIMQRPDGSLKDTAANILETGEFVVHLVSEAMAHAMNLTCIDAPADYDEIAMAALETEPSTQVTPPRLAGAPVAMECRLHQAIPAGTSTIVLGEVLHFHIADGLADPERLHVDTLGLDLVARMHGGGWYARQTDLFDMPRPRFEDWKAAHEGKDS</sequence>
<dbReference type="PANTHER" id="PTHR33798">
    <property type="entry name" value="FLAVOPROTEIN OXYGENASE"/>
    <property type="match status" value="1"/>
</dbReference>
<feature type="domain" description="Flavin reductase like" evidence="5">
    <location>
        <begin position="19"/>
        <end position="170"/>
    </location>
</feature>
<keyword evidence="7" id="KW-1185">Reference proteome</keyword>
<protein>
    <submittedName>
        <fullName evidence="6">Flavin reductase family protein</fullName>
    </submittedName>
</protein>
<comment type="similarity">
    <text evidence="4">Belongs to the flavoredoxin family.</text>
</comment>
<organism evidence="6 7">
    <name type="scientific">Novosphingobium organovorum</name>
    <dbReference type="NCBI Taxonomy" id="2930092"/>
    <lineage>
        <taxon>Bacteria</taxon>
        <taxon>Pseudomonadati</taxon>
        <taxon>Pseudomonadota</taxon>
        <taxon>Alphaproteobacteria</taxon>
        <taxon>Sphingomonadales</taxon>
        <taxon>Sphingomonadaceae</taxon>
        <taxon>Novosphingobium</taxon>
    </lineage>
</organism>
<keyword evidence="3" id="KW-0288">FMN</keyword>
<evidence type="ECO:0000259" key="5">
    <source>
        <dbReference type="SMART" id="SM00903"/>
    </source>
</evidence>
<dbReference type="SUPFAM" id="SSF50475">
    <property type="entry name" value="FMN-binding split barrel"/>
    <property type="match status" value="1"/>
</dbReference>
<dbReference type="Gene3D" id="2.30.110.10">
    <property type="entry name" value="Electron Transport, Fmn-binding Protein, Chain A"/>
    <property type="match status" value="1"/>
</dbReference>
<name>A0ABT0BDW8_9SPHN</name>
<evidence type="ECO:0000256" key="3">
    <source>
        <dbReference type="ARBA" id="ARBA00022643"/>
    </source>
</evidence>
<comment type="caution">
    <text evidence="6">The sequence shown here is derived from an EMBL/GenBank/DDBJ whole genome shotgun (WGS) entry which is preliminary data.</text>
</comment>
<dbReference type="Pfam" id="PF01613">
    <property type="entry name" value="Flavin_Reduct"/>
    <property type="match status" value="1"/>
</dbReference>
<dbReference type="InterPro" id="IPR012349">
    <property type="entry name" value="Split_barrel_FMN-bd"/>
</dbReference>
<dbReference type="InterPro" id="IPR002563">
    <property type="entry name" value="Flavin_Rdtase-like_dom"/>
</dbReference>
<evidence type="ECO:0000313" key="6">
    <source>
        <dbReference type="EMBL" id="MCJ2183189.1"/>
    </source>
</evidence>
<evidence type="ECO:0000256" key="4">
    <source>
        <dbReference type="ARBA" id="ARBA00038054"/>
    </source>
</evidence>